<reference evidence="3" key="1">
    <citation type="submission" date="2011-03" db="EMBL/GenBank/DDBJ databases">
        <title>The genome sequence of Vavraia culicis strain floridensis.</title>
        <authorList>
            <consortium name="The Broad Institute Genome Sequencing Platform"/>
            <person name="Cuomo C."/>
            <person name="Becnel J."/>
            <person name="Sanscrainte N."/>
            <person name="Young S.K."/>
            <person name="Zeng Q."/>
            <person name="Gargeya S."/>
            <person name="Fitzgerald M."/>
            <person name="Haas B."/>
            <person name="Abouelleil A."/>
            <person name="Alvarado L."/>
            <person name="Arachchi H.M."/>
            <person name="Berlin A."/>
            <person name="Chapman S.B."/>
            <person name="Gearin G."/>
            <person name="Goldberg J."/>
            <person name="Griggs A."/>
            <person name="Gujja S."/>
            <person name="Hansen M."/>
            <person name="Heiman D."/>
            <person name="Howarth C."/>
            <person name="Larimer J."/>
            <person name="Lui A."/>
            <person name="MacDonald P.J.P."/>
            <person name="McCowen C."/>
            <person name="Montmayeur A."/>
            <person name="Murphy C."/>
            <person name="Neiman D."/>
            <person name="Pearson M."/>
            <person name="Priest M."/>
            <person name="Roberts A."/>
            <person name="Saif S."/>
            <person name="Shea T."/>
            <person name="Sisk P."/>
            <person name="Stolte C."/>
            <person name="Sykes S."/>
            <person name="Wortman J."/>
            <person name="Nusbaum C."/>
            <person name="Birren B."/>
        </authorList>
    </citation>
    <scope>NUCLEOTIDE SEQUENCE [LARGE SCALE GENOMIC DNA]</scope>
    <source>
        <strain evidence="3">floridensis</strain>
    </source>
</reference>
<gene>
    <name evidence="2" type="ORF">VCUG_01761</name>
</gene>
<dbReference type="EMBL" id="GL877434">
    <property type="protein sequence ID" value="ELA46735.1"/>
    <property type="molecule type" value="Genomic_DNA"/>
</dbReference>
<evidence type="ECO:0000256" key="1">
    <source>
        <dbReference type="SAM" id="MobiDB-lite"/>
    </source>
</evidence>
<proteinExistence type="predicted"/>
<evidence type="ECO:0000313" key="2">
    <source>
        <dbReference type="EMBL" id="ELA46735.1"/>
    </source>
</evidence>
<dbReference type="InParanoid" id="L2GUF0"/>
<sequence>MKIDARLFVNNANEEWLALFTGQINLFSARNTIVLTNNAGEYVLPASNLRAEKSGTTILILRNGEQYALSFDTERNRNLYYEFFNENVDFNSLEELGVVLTAKLSEFSVLYVVNKVISGLYIDQLVTSFDGAIFADLVALRKDTIVVELMEREKELLAVLPAVDERKERGIGLQNRGTFLLGDLYDLSACTGGAEQSTSVNDEESAMRDGGEETKGLTSTDELNRAKEVVTSLTNGTDRTVSREGTVQYSLNRTSKVSDEHTTGDNPHVAGNELLNRMLLLIEDGKTREYLRSNESKHKKLLLINKINRKALPGMQKDVLLPLLPYIRADIHAQKMFLRQYASITVEMFINDERTMAQIIREREFFDPFKEYVQNVLTYEKDNVRVTVLEILKRMMRTGDHTFLTNLFLCLPDMLLVNEFYSNTPPRIEEMMHSVMIFISEMHDYYALDFFLSTNLLKRMIGALLAHDLSNRVFVLRVILNLIRTFGRVIVDYVAEHKEVLVKVYESVVEDKNMLYSLMCALFILTKPHFDCVLKDLCE</sequence>
<dbReference type="RefSeq" id="XP_008074779.1">
    <property type="nucleotide sequence ID" value="XM_008076588.1"/>
</dbReference>
<evidence type="ECO:0000313" key="3">
    <source>
        <dbReference type="Proteomes" id="UP000011081"/>
    </source>
</evidence>
<protein>
    <submittedName>
        <fullName evidence="2">Uncharacterized protein</fullName>
    </submittedName>
</protein>
<dbReference type="HOGENOM" id="CLU_505476_0_0_1"/>
<accession>L2GUF0</accession>
<dbReference type="SUPFAM" id="SSF48371">
    <property type="entry name" value="ARM repeat"/>
    <property type="match status" value="1"/>
</dbReference>
<organism evidence="2 3">
    <name type="scientific">Vavraia culicis (isolate floridensis)</name>
    <name type="common">Microsporidian parasite</name>
    <dbReference type="NCBI Taxonomy" id="948595"/>
    <lineage>
        <taxon>Eukaryota</taxon>
        <taxon>Fungi</taxon>
        <taxon>Fungi incertae sedis</taxon>
        <taxon>Microsporidia</taxon>
        <taxon>Pleistophoridae</taxon>
        <taxon>Vavraia</taxon>
    </lineage>
</organism>
<dbReference type="Proteomes" id="UP000011081">
    <property type="component" value="Unassembled WGS sequence"/>
</dbReference>
<feature type="region of interest" description="Disordered" evidence="1">
    <location>
        <begin position="193"/>
        <end position="221"/>
    </location>
</feature>
<dbReference type="GeneID" id="19879634"/>
<dbReference type="VEuPathDB" id="MicrosporidiaDB:VCUG_01761"/>
<feature type="compositionally biased region" description="Basic and acidic residues" evidence="1">
    <location>
        <begin position="205"/>
        <end position="215"/>
    </location>
</feature>
<dbReference type="AlphaFoldDB" id="L2GUF0"/>
<keyword evidence="3" id="KW-1185">Reference proteome</keyword>
<name>L2GUF0_VAVCU</name>
<dbReference type="InterPro" id="IPR016024">
    <property type="entry name" value="ARM-type_fold"/>
</dbReference>